<dbReference type="CDD" id="cd24010">
    <property type="entry name" value="ASKHA_NBD_AcK_PK"/>
    <property type="match status" value="1"/>
</dbReference>
<keyword evidence="6" id="KW-0963">Cytoplasm</keyword>
<dbReference type="Proteomes" id="UP000485562">
    <property type="component" value="Unassembled WGS sequence"/>
</dbReference>
<comment type="caution">
    <text evidence="8">The sequence shown here is derived from an EMBL/GenBank/DDBJ whole genome shotgun (WGS) entry which is preliminary data.</text>
</comment>
<organism evidence="8">
    <name type="scientific">candidate division TA06 bacterium ADurb.Bin131</name>
    <dbReference type="NCBI Taxonomy" id="1852827"/>
    <lineage>
        <taxon>Bacteria</taxon>
        <taxon>Bacteria division TA06</taxon>
    </lineage>
</organism>
<feature type="site" description="Transition state stabilizer" evidence="6">
    <location>
        <position position="178"/>
    </location>
</feature>
<keyword evidence="6" id="KW-0479">Metal-binding</keyword>
<reference evidence="8" key="1">
    <citation type="submission" date="2017-02" db="EMBL/GenBank/DDBJ databases">
        <title>Delving into the versatile metabolic prowess of the omnipresent phylum Bacteroidetes.</title>
        <authorList>
            <person name="Nobu M.K."/>
            <person name="Mei R."/>
            <person name="Narihiro T."/>
            <person name="Kuroda K."/>
            <person name="Liu W.-T."/>
        </authorList>
    </citation>
    <scope>NUCLEOTIDE SEQUENCE</scope>
    <source>
        <strain evidence="8">ADurb.Bin131</strain>
    </source>
</reference>
<keyword evidence="4 6" id="KW-0418">Kinase</keyword>
<comment type="pathway">
    <text evidence="6">Metabolic intermediate biosynthesis; acetyl-CoA biosynthesis; acetyl-CoA from acetate: step 1/2.</text>
</comment>
<dbReference type="PANTHER" id="PTHR21060:SF15">
    <property type="entry name" value="ACETATE KINASE-RELATED"/>
    <property type="match status" value="1"/>
</dbReference>
<keyword evidence="6" id="KW-0460">Magnesium</keyword>
<dbReference type="UniPathway" id="UPA00340">
    <property type="reaction ID" value="UER00458"/>
</dbReference>
<accession>A0A1V6C9H7</accession>
<dbReference type="PIRSF" id="PIRSF000722">
    <property type="entry name" value="Acetate_prop_kin"/>
    <property type="match status" value="1"/>
</dbReference>
<dbReference type="GO" id="GO:0006083">
    <property type="term" value="P:acetate metabolic process"/>
    <property type="evidence" value="ECO:0007669"/>
    <property type="project" value="TreeGrafter"/>
</dbReference>
<dbReference type="GO" id="GO:0008776">
    <property type="term" value="F:acetate kinase activity"/>
    <property type="evidence" value="ECO:0007669"/>
    <property type="project" value="UniProtKB-UniRule"/>
</dbReference>
<feature type="binding site" evidence="6">
    <location>
        <position position="7"/>
    </location>
    <ligand>
        <name>Mg(2+)</name>
        <dbReference type="ChEBI" id="CHEBI:18420"/>
    </ligand>
</feature>
<evidence type="ECO:0000256" key="6">
    <source>
        <dbReference type="HAMAP-Rule" id="MF_00020"/>
    </source>
</evidence>
<feature type="binding site" evidence="6">
    <location>
        <position position="383"/>
    </location>
    <ligand>
        <name>Mg(2+)</name>
        <dbReference type="ChEBI" id="CHEBI:18420"/>
    </ligand>
</feature>
<dbReference type="AlphaFoldDB" id="A0A1V6C9H7"/>
<dbReference type="Pfam" id="PF00871">
    <property type="entry name" value="Acetate_kinase"/>
    <property type="match status" value="1"/>
</dbReference>
<comment type="cofactor">
    <cofactor evidence="6">
        <name>Mg(2+)</name>
        <dbReference type="ChEBI" id="CHEBI:18420"/>
    </cofactor>
    <cofactor evidence="6">
        <name>Mn(2+)</name>
        <dbReference type="ChEBI" id="CHEBI:29035"/>
    </cofactor>
    <text evidence="6">Mg(2+). Can also accept Mn(2+).</text>
</comment>
<dbReference type="NCBIfam" id="TIGR00016">
    <property type="entry name" value="ackA"/>
    <property type="match status" value="1"/>
</dbReference>
<dbReference type="InterPro" id="IPR000890">
    <property type="entry name" value="Aliphatic_acid_kin_short-chain"/>
</dbReference>
<feature type="binding site" evidence="6">
    <location>
        <position position="89"/>
    </location>
    <ligand>
        <name>substrate</name>
    </ligand>
</feature>
<dbReference type="PANTHER" id="PTHR21060">
    <property type="entry name" value="ACETATE KINASE"/>
    <property type="match status" value="1"/>
</dbReference>
<dbReference type="SUPFAM" id="SSF53067">
    <property type="entry name" value="Actin-like ATPase domain"/>
    <property type="match status" value="2"/>
</dbReference>
<evidence type="ECO:0000256" key="1">
    <source>
        <dbReference type="ARBA" id="ARBA00008748"/>
    </source>
</evidence>
<dbReference type="GO" id="GO:0005524">
    <property type="term" value="F:ATP binding"/>
    <property type="evidence" value="ECO:0007669"/>
    <property type="project" value="UniProtKB-KW"/>
</dbReference>
<feature type="binding site" evidence="6">
    <location>
        <position position="14"/>
    </location>
    <ligand>
        <name>ATP</name>
        <dbReference type="ChEBI" id="CHEBI:30616"/>
    </ligand>
</feature>
<dbReference type="Gene3D" id="3.30.420.40">
    <property type="match status" value="2"/>
</dbReference>
<comment type="subcellular location">
    <subcellularLocation>
        <location evidence="6">Cytoplasm</location>
    </subcellularLocation>
</comment>
<gene>
    <name evidence="6 8" type="primary">ackA</name>
    <name evidence="8" type="ORF">BWX89_00920</name>
</gene>
<feature type="site" description="Transition state stabilizer" evidence="6">
    <location>
        <position position="239"/>
    </location>
</feature>
<feature type="active site" description="Proton donor/acceptor" evidence="6">
    <location>
        <position position="146"/>
    </location>
</feature>
<evidence type="ECO:0000256" key="3">
    <source>
        <dbReference type="ARBA" id="ARBA00022741"/>
    </source>
</evidence>
<dbReference type="PRINTS" id="PR00471">
    <property type="entry name" value="ACETATEKNASE"/>
</dbReference>
<dbReference type="InterPro" id="IPR004372">
    <property type="entry name" value="Ac/propionate_kinase"/>
</dbReference>
<feature type="binding site" evidence="6">
    <location>
        <begin position="281"/>
        <end position="283"/>
    </location>
    <ligand>
        <name>ATP</name>
        <dbReference type="ChEBI" id="CHEBI:30616"/>
    </ligand>
</feature>
<feature type="binding site" evidence="6">
    <location>
        <begin position="206"/>
        <end position="210"/>
    </location>
    <ligand>
        <name>ATP</name>
        <dbReference type="ChEBI" id="CHEBI:30616"/>
    </ligand>
</feature>
<dbReference type="GO" id="GO:0000287">
    <property type="term" value="F:magnesium ion binding"/>
    <property type="evidence" value="ECO:0007669"/>
    <property type="project" value="UniProtKB-UniRule"/>
</dbReference>
<evidence type="ECO:0000256" key="2">
    <source>
        <dbReference type="ARBA" id="ARBA00022679"/>
    </source>
</evidence>
<evidence type="ECO:0000256" key="5">
    <source>
        <dbReference type="ARBA" id="ARBA00022840"/>
    </source>
</evidence>
<name>A0A1V6C9H7_UNCT6</name>
<dbReference type="HAMAP" id="MF_00020">
    <property type="entry name" value="Acetate_kinase"/>
    <property type="match status" value="1"/>
</dbReference>
<protein>
    <recommendedName>
        <fullName evidence="6">Acetate kinase</fullName>
        <ecNumber evidence="6">2.7.2.1</ecNumber>
    </recommendedName>
    <alternativeName>
        <fullName evidence="6">Acetokinase</fullName>
    </alternativeName>
</protein>
<dbReference type="InterPro" id="IPR043129">
    <property type="entry name" value="ATPase_NBD"/>
</dbReference>
<keyword evidence="2 6" id="KW-0808">Transferase</keyword>
<dbReference type="PROSITE" id="PS01075">
    <property type="entry name" value="ACETATE_KINASE_1"/>
    <property type="match status" value="1"/>
</dbReference>
<keyword evidence="3 6" id="KW-0547">Nucleotide-binding</keyword>
<comment type="function">
    <text evidence="6">Catalyzes the formation of acetyl phosphate from acetate and ATP. Can also catalyze the reverse reaction.</text>
</comment>
<dbReference type="EC" id="2.7.2.1" evidence="6"/>
<evidence type="ECO:0000313" key="8">
    <source>
        <dbReference type="EMBL" id="OQB73533.1"/>
    </source>
</evidence>
<evidence type="ECO:0000256" key="7">
    <source>
        <dbReference type="RuleBase" id="RU003835"/>
    </source>
</evidence>
<sequence>MNILVINCGSSSIKFKMFRMPENILIASGLIEKIGSKDAIINYTTDKSFQRTETVIDHRQGLSIIANLLVSPEYGVVKNLAEIQGVGHRVVHGGEEFTGSMVIDQKVKDKIKEFIPLAPLHNPANFEGICAAEKYFPESIQVACFDTAFHTTIENVAYLYALPFNFYEKYKIRRYGFHGTSHRYVARRFAEIMGRHKYDVNLITCHLGNGCSITAIKNGKSIDTSMGFTPLEGLVMGTRSGNVDPGIILYMMENLGMNPPTVNKILNKDSGLLGISGVSNDFRSIVESASKGNKMASLAIDIFCYRVKKYIGAYLAILEKVDGIVFTAGIGENQPIVREKSLSGLEKFGIIIDIEKNKSARGKEQEVSTTDSKIKIFVIPTNEELAIAVDTYGFAKESGKL</sequence>
<keyword evidence="5 6" id="KW-0067">ATP-binding</keyword>
<evidence type="ECO:0000256" key="4">
    <source>
        <dbReference type="ARBA" id="ARBA00022777"/>
    </source>
</evidence>
<feature type="binding site" evidence="6">
    <location>
        <begin position="329"/>
        <end position="333"/>
    </location>
    <ligand>
        <name>ATP</name>
        <dbReference type="ChEBI" id="CHEBI:30616"/>
    </ligand>
</feature>
<proteinExistence type="inferred from homology"/>
<dbReference type="EMBL" id="MWDQ01000077">
    <property type="protein sequence ID" value="OQB73533.1"/>
    <property type="molecule type" value="Genomic_DNA"/>
</dbReference>
<dbReference type="GO" id="GO:0005737">
    <property type="term" value="C:cytoplasm"/>
    <property type="evidence" value="ECO:0007669"/>
    <property type="project" value="UniProtKB-SubCell"/>
</dbReference>
<comment type="subunit">
    <text evidence="6">Homodimer.</text>
</comment>
<dbReference type="InterPro" id="IPR023865">
    <property type="entry name" value="Aliphatic_acid_kinase_CS"/>
</dbReference>
<dbReference type="GO" id="GO:0006085">
    <property type="term" value="P:acetyl-CoA biosynthetic process"/>
    <property type="evidence" value="ECO:0007669"/>
    <property type="project" value="UniProtKB-UniRule"/>
</dbReference>
<comment type="catalytic activity">
    <reaction evidence="6">
        <text>acetate + ATP = acetyl phosphate + ADP</text>
        <dbReference type="Rhea" id="RHEA:11352"/>
        <dbReference type="ChEBI" id="CHEBI:22191"/>
        <dbReference type="ChEBI" id="CHEBI:30089"/>
        <dbReference type="ChEBI" id="CHEBI:30616"/>
        <dbReference type="ChEBI" id="CHEBI:456216"/>
        <dbReference type="EC" id="2.7.2.1"/>
    </reaction>
</comment>
<comment type="similarity">
    <text evidence="1 6 7">Belongs to the acetokinase family.</text>
</comment>
<dbReference type="PROSITE" id="PS01076">
    <property type="entry name" value="ACETATE_KINASE_2"/>
    <property type="match status" value="1"/>
</dbReference>